<evidence type="ECO:0000313" key="3">
    <source>
        <dbReference type="Proteomes" id="UP000717696"/>
    </source>
</evidence>
<keyword evidence="1" id="KW-0472">Membrane</keyword>
<proteinExistence type="predicted"/>
<feature type="transmembrane region" description="Helical" evidence="1">
    <location>
        <begin position="124"/>
        <end position="141"/>
    </location>
</feature>
<dbReference type="Proteomes" id="UP000717696">
    <property type="component" value="Unassembled WGS sequence"/>
</dbReference>
<evidence type="ECO:0000256" key="1">
    <source>
        <dbReference type="SAM" id="Phobius"/>
    </source>
</evidence>
<dbReference type="AlphaFoldDB" id="A0A9P9FI26"/>
<gene>
    <name evidence="2" type="ORF">B0J13DRAFT_2613</name>
</gene>
<keyword evidence="1" id="KW-0812">Transmembrane</keyword>
<reference evidence="2" key="1">
    <citation type="journal article" date="2021" name="Nat. Commun.">
        <title>Genetic determinants of endophytism in the Arabidopsis root mycobiome.</title>
        <authorList>
            <person name="Mesny F."/>
            <person name="Miyauchi S."/>
            <person name="Thiergart T."/>
            <person name="Pickel B."/>
            <person name="Atanasova L."/>
            <person name="Karlsson M."/>
            <person name="Huettel B."/>
            <person name="Barry K.W."/>
            <person name="Haridas S."/>
            <person name="Chen C."/>
            <person name="Bauer D."/>
            <person name="Andreopoulos W."/>
            <person name="Pangilinan J."/>
            <person name="LaButti K."/>
            <person name="Riley R."/>
            <person name="Lipzen A."/>
            <person name="Clum A."/>
            <person name="Drula E."/>
            <person name="Henrissat B."/>
            <person name="Kohler A."/>
            <person name="Grigoriev I.V."/>
            <person name="Martin F.M."/>
            <person name="Hacquard S."/>
        </authorList>
    </citation>
    <scope>NUCLEOTIDE SEQUENCE</scope>
    <source>
        <strain evidence="2">MPI-CAGE-AT-0021</strain>
    </source>
</reference>
<comment type="caution">
    <text evidence="2">The sequence shown here is derived from an EMBL/GenBank/DDBJ whole genome shotgun (WGS) entry which is preliminary data.</text>
</comment>
<protein>
    <submittedName>
        <fullName evidence="2">Uncharacterized protein</fullName>
    </submittedName>
</protein>
<name>A0A9P9FI26_9HYPO</name>
<accession>A0A9P9FI26</accession>
<dbReference type="EMBL" id="JAGMUU010000001">
    <property type="protein sequence ID" value="KAH7162166.1"/>
    <property type="molecule type" value="Genomic_DNA"/>
</dbReference>
<evidence type="ECO:0000313" key="2">
    <source>
        <dbReference type="EMBL" id="KAH7162166.1"/>
    </source>
</evidence>
<organism evidence="2 3">
    <name type="scientific">Dactylonectria estremocensis</name>
    <dbReference type="NCBI Taxonomy" id="1079267"/>
    <lineage>
        <taxon>Eukaryota</taxon>
        <taxon>Fungi</taxon>
        <taxon>Dikarya</taxon>
        <taxon>Ascomycota</taxon>
        <taxon>Pezizomycotina</taxon>
        <taxon>Sordariomycetes</taxon>
        <taxon>Hypocreomycetidae</taxon>
        <taxon>Hypocreales</taxon>
        <taxon>Nectriaceae</taxon>
        <taxon>Dactylonectria</taxon>
    </lineage>
</organism>
<keyword evidence="3" id="KW-1185">Reference proteome</keyword>
<sequence>MVDVVFPGASQTTLQRWGKRRGCGCPMMGLSHSTSFALPAALQPLTPWRNRSILPATGKEKKEILGVESLSSESSVGPAEPFWLHYVHLRCLLLTATALFPKLQRRSRIQERDFVAWPTRSKPRRHVLVLIFSLLLGVFFLRTNTLRVQASRAVRFTAMGAVFHQTQPNNGERLCVCQSC</sequence>
<keyword evidence="1" id="KW-1133">Transmembrane helix</keyword>